<keyword evidence="3" id="KW-1185">Reference proteome</keyword>
<keyword evidence="1" id="KW-0812">Transmembrane</keyword>
<keyword evidence="1" id="KW-0472">Membrane</keyword>
<name>A0ABP5M0B3_9ACTN</name>
<comment type="caution">
    <text evidence="2">The sequence shown here is derived from an EMBL/GenBank/DDBJ whole genome shotgun (WGS) entry which is preliminary data.</text>
</comment>
<dbReference type="EMBL" id="BAAANT010000044">
    <property type="protein sequence ID" value="GAA2155050.1"/>
    <property type="molecule type" value="Genomic_DNA"/>
</dbReference>
<keyword evidence="1" id="KW-1133">Transmembrane helix</keyword>
<dbReference type="Proteomes" id="UP001422759">
    <property type="component" value="Unassembled WGS sequence"/>
</dbReference>
<gene>
    <name evidence="2" type="ORF">GCM10009760_54650</name>
</gene>
<protein>
    <recommendedName>
        <fullName evidence="4">Hydrophobic protein</fullName>
    </recommendedName>
</protein>
<organism evidence="2 3">
    <name type="scientific">Kitasatospora kazusensis</name>
    <dbReference type="NCBI Taxonomy" id="407974"/>
    <lineage>
        <taxon>Bacteria</taxon>
        <taxon>Bacillati</taxon>
        <taxon>Actinomycetota</taxon>
        <taxon>Actinomycetes</taxon>
        <taxon>Kitasatosporales</taxon>
        <taxon>Streptomycetaceae</taxon>
        <taxon>Kitasatospora</taxon>
    </lineage>
</organism>
<feature type="transmembrane region" description="Helical" evidence="1">
    <location>
        <begin position="26"/>
        <end position="45"/>
    </location>
</feature>
<evidence type="ECO:0000313" key="3">
    <source>
        <dbReference type="Proteomes" id="UP001422759"/>
    </source>
</evidence>
<accession>A0ABP5M0B3</accession>
<dbReference type="RefSeq" id="WP_344468634.1">
    <property type="nucleotide sequence ID" value="NZ_BAAANT010000044.1"/>
</dbReference>
<evidence type="ECO:0008006" key="4">
    <source>
        <dbReference type="Google" id="ProtNLM"/>
    </source>
</evidence>
<evidence type="ECO:0000256" key="1">
    <source>
        <dbReference type="SAM" id="Phobius"/>
    </source>
</evidence>
<proteinExistence type="predicted"/>
<reference evidence="3" key="1">
    <citation type="journal article" date="2019" name="Int. J. Syst. Evol. Microbiol.">
        <title>The Global Catalogue of Microorganisms (GCM) 10K type strain sequencing project: providing services to taxonomists for standard genome sequencing and annotation.</title>
        <authorList>
            <consortium name="The Broad Institute Genomics Platform"/>
            <consortium name="The Broad Institute Genome Sequencing Center for Infectious Disease"/>
            <person name="Wu L."/>
            <person name="Ma J."/>
        </authorList>
    </citation>
    <scope>NUCLEOTIDE SEQUENCE [LARGE SCALE GENOMIC DNA]</scope>
    <source>
        <strain evidence="3">JCM 14560</strain>
    </source>
</reference>
<evidence type="ECO:0000313" key="2">
    <source>
        <dbReference type="EMBL" id="GAA2155050.1"/>
    </source>
</evidence>
<sequence length="56" mass="6485">MVPLLLVLLLALILFGAGFALKVLWWVAVIVLVVWLLGFIARGTHSSGRRHRWYRW</sequence>